<sequence>MIDLRKRALENPDKPAYIMEGSGEVIINLQLEERSNKCAHMFRDMGLKIGDHIAMFMENNRHFLEICCAANRAGLIYTPISSFLKKSEIEYIVNNSRAKMFITSEAKSEMALKLAGIMPNVATRLIVGGIIDGYSSYEEKIAQHPVTPINDQISGGDMLYSSGTTGRPKGVSTTAESLPYGELAVGGKGILALFQFNEDTIYLSPAPLYHAAPLRFCMGALYIGGTIIVMEKFDALRSLELIEKYKTTHSQWVPTMFVRMLKLQEEQRNKYDVSSMKVAIHAAAPIPIPVKEEMISWWGPVLVEYYAGTEGNGLTYITSKDWLSHRGSVGRAVLGKVHILDELGNELPTGESGLIYFSDGPEFEYYDDPEKTAASRSPQGWSTLNDVGYMDKEGFLYLTDRATNMIISGGVNIYPQETENVLVMHPKVLDAAVIGIPNDDFGEEVKAIIQLRDVADASLNLEMELIAYCHSKLSKIKCPASIDFETELPRTPTGKLLKRLLKDRYWKGEKRI</sequence>
<dbReference type="InterPro" id="IPR020845">
    <property type="entry name" value="AMP-binding_CS"/>
</dbReference>
<dbReference type="AlphaFoldDB" id="A0A0F9NAV5"/>
<reference evidence="3" key="1">
    <citation type="journal article" date="2015" name="Nature">
        <title>Complex archaea that bridge the gap between prokaryotes and eukaryotes.</title>
        <authorList>
            <person name="Spang A."/>
            <person name="Saw J.H."/>
            <person name="Jorgensen S.L."/>
            <person name="Zaremba-Niedzwiedzka K."/>
            <person name="Martijn J."/>
            <person name="Lind A.E."/>
            <person name="van Eijk R."/>
            <person name="Schleper C."/>
            <person name="Guy L."/>
            <person name="Ettema T.J."/>
        </authorList>
    </citation>
    <scope>NUCLEOTIDE SEQUENCE</scope>
</reference>
<feature type="domain" description="AMP-binding enzyme C-terminal" evidence="2">
    <location>
        <begin position="417"/>
        <end position="495"/>
    </location>
</feature>
<dbReference type="Pfam" id="PF13193">
    <property type="entry name" value="AMP-binding_C"/>
    <property type="match status" value="1"/>
</dbReference>
<evidence type="ECO:0008006" key="4">
    <source>
        <dbReference type="Google" id="ProtNLM"/>
    </source>
</evidence>
<accession>A0A0F9NAV5</accession>
<comment type="caution">
    <text evidence="3">The sequence shown here is derived from an EMBL/GenBank/DDBJ whole genome shotgun (WGS) entry which is preliminary data.</text>
</comment>
<evidence type="ECO:0000259" key="2">
    <source>
        <dbReference type="Pfam" id="PF13193"/>
    </source>
</evidence>
<dbReference type="Gene3D" id="3.30.300.30">
    <property type="match status" value="1"/>
</dbReference>
<protein>
    <recommendedName>
        <fullName evidence="4">Acyl-CoA synthetase</fullName>
    </recommendedName>
</protein>
<dbReference type="InterPro" id="IPR042099">
    <property type="entry name" value="ANL_N_sf"/>
</dbReference>
<proteinExistence type="predicted"/>
<dbReference type="InterPro" id="IPR000873">
    <property type="entry name" value="AMP-dep_synth/lig_dom"/>
</dbReference>
<name>A0A0F9NAV5_9ZZZZ</name>
<dbReference type="PROSITE" id="PS00455">
    <property type="entry name" value="AMP_BINDING"/>
    <property type="match status" value="1"/>
</dbReference>
<organism evidence="3">
    <name type="scientific">marine sediment metagenome</name>
    <dbReference type="NCBI Taxonomy" id="412755"/>
    <lineage>
        <taxon>unclassified sequences</taxon>
        <taxon>metagenomes</taxon>
        <taxon>ecological metagenomes</taxon>
    </lineage>
</organism>
<dbReference type="InterPro" id="IPR045851">
    <property type="entry name" value="AMP-bd_C_sf"/>
</dbReference>
<evidence type="ECO:0000259" key="1">
    <source>
        <dbReference type="Pfam" id="PF00501"/>
    </source>
</evidence>
<dbReference type="GO" id="GO:0016405">
    <property type="term" value="F:CoA-ligase activity"/>
    <property type="evidence" value="ECO:0007669"/>
    <property type="project" value="TreeGrafter"/>
</dbReference>
<dbReference type="InterPro" id="IPR025110">
    <property type="entry name" value="AMP-bd_C"/>
</dbReference>
<evidence type="ECO:0000313" key="3">
    <source>
        <dbReference type="EMBL" id="KKM85860.1"/>
    </source>
</evidence>
<feature type="domain" description="AMP-dependent synthetase/ligase" evidence="1">
    <location>
        <begin position="5"/>
        <end position="358"/>
    </location>
</feature>
<gene>
    <name evidence="3" type="ORF">LCGC14_1284820</name>
</gene>
<dbReference type="Pfam" id="PF00501">
    <property type="entry name" value="AMP-binding"/>
    <property type="match status" value="1"/>
</dbReference>
<dbReference type="Gene3D" id="3.40.50.12780">
    <property type="entry name" value="N-terminal domain of ligase-like"/>
    <property type="match status" value="1"/>
</dbReference>
<dbReference type="PANTHER" id="PTHR24096:SF323">
    <property type="entry name" value="BLR3536 PROTEIN"/>
    <property type="match status" value="1"/>
</dbReference>
<dbReference type="EMBL" id="LAZR01007343">
    <property type="protein sequence ID" value="KKM85860.1"/>
    <property type="molecule type" value="Genomic_DNA"/>
</dbReference>
<dbReference type="SUPFAM" id="SSF56801">
    <property type="entry name" value="Acetyl-CoA synthetase-like"/>
    <property type="match status" value="1"/>
</dbReference>
<dbReference type="PANTHER" id="PTHR24096">
    <property type="entry name" value="LONG-CHAIN-FATTY-ACID--COA LIGASE"/>
    <property type="match status" value="1"/>
</dbReference>